<dbReference type="AlphaFoldDB" id="A0A1C6IIC1"/>
<gene>
    <name evidence="2" type="ORF">SAMEA3545359_01460</name>
</gene>
<feature type="transmembrane region" description="Helical" evidence="1">
    <location>
        <begin position="39"/>
        <end position="60"/>
    </location>
</feature>
<keyword evidence="1" id="KW-0472">Membrane</keyword>
<keyword evidence="1" id="KW-0812">Transmembrane</keyword>
<protein>
    <submittedName>
        <fullName evidence="2">Protein of uncharacterized function (DUF2871)</fullName>
    </submittedName>
</protein>
<keyword evidence="1" id="KW-1133">Transmembrane helix</keyword>
<organism evidence="2">
    <name type="scientific">uncultured Anaerotruncus sp</name>
    <dbReference type="NCBI Taxonomy" id="905011"/>
    <lineage>
        <taxon>Bacteria</taxon>
        <taxon>Bacillati</taxon>
        <taxon>Bacillota</taxon>
        <taxon>Clostridia</taxon>
        <taxon>Eubacteriales</taxon>
        <taxon>Oscillospiraceae</taxon>
        <taxon>Anaerotruncus</taxon>
        <taxon>environmental samples</taxon>
    </lineage>
</organism>
<feature type="transmembrane region" description="Helical" evidence="1">
    <location>
        <begin position="72"/>
        <end position="89"/>
    </location>
</feature>
<accession>A0A1C6IIC1</accession>
<proteinExistence type="predicted"/>
<evidence type="ECO:0000313" key="2">
    <source>
        <dbReference type="EMBL" id="SCJ69410.1"/>
    </source>
</evidence>
<sequence>MKKYINTAFIYAVAGLASGVFYREFTKFSGFSGRTALSFVHLHLLVLGMLLFLLVALFVASTDVSQQKGFALFYRLYNIGLPLTAVTLLGRGVVQVRGVALSKAFDAALSGVAGIGHILLGTGLVLLFCCLRRSRSAHLTA</sequence>
<evidence type="ECO:0000256" key="1">
    <source>
        <dbReference type="SAM" id="Phobius"/>
    </source>
</evidence>
<feature type="transmembrane region" description="Helical" evidence="1">
    <location>
        <begin position="109"/>
        <end position="131"/>
    </location>
</feature>
<reference evidence="2" key="1">
    <citation type="submission" date="2015-09" db="EMBL/GenBank/DDBJ databases">
        <authorList>
            <consortium name="Pathogen Informatics"/>
        </authorList>
    </citation>
    <scope>NUCLEOTIDE SEQUENCE</scope>
    <source>
        <strain evidence="2">2789STDY5834896</strain>
    </source>
</reference>
<dbReference type="Pfam" id="PF11070">
    <property type="entry name" value="DUF2871"/>
    <property type="match status" value="1"/>
</dbReference>
<dbReference type="EMBL" id="FMHG01000001">
    <property type="protein sequence ID" value="SCJ69410.1"/>
    <property type="molecule type" value="Genomic_DNA"/>
</dbReference>
<dbReference type="InterPro" id="IPR021299">
    <property type="entry name" value="DUF2871"/>
</dbReference>
<name>A0A1C6IIC1_9FIRM</name>